<evidence type="ECO:0000313" key="3">
    <source>
        <dbReference type="EMBL" id="AJA91745.1"/>
    </source>
</evidence>
<proteinExistence type="predicted"/>
<organism evidence="2 4">
    <name type="scientific">Adoxophyes orana granulovirus</name>
    <name type="common">AoGV</name>
    <dbReference type="NCBI Taxonomy" id="170617"/>
    <lineage>
        <taxon>Viruses</taxon>
        <taxon>Viruses incertae sedis</taxon>
        <taxon>Naldaviricetes</taxon>
        <taxon>Lefavirales</taxon>
        <taxon>Baculoviridae</taxon>
        <taxon>Betabaculovirus</taxon>
        <taxon>Betabaculovirus adoranae</taxon>
    </lineage>
</organism>
<name>Q7T9R1_GVAO</name>
<reference evidence="3" key="2">
    <citation type="journal article" date="2015" name="J. Gen. Virol.">
        <title>Isolation of an Adoxophyes orana granulovirus (AdorGV) occlusion body morphology mutant: biological activity, genome sequence and relationship to other isolates of AdorGV.</title>
        <authorList>
            <person name="Nakai M."/>
            <person name="Harrison R.L."/>
            <person name="Uchida H."/>
            <person name="Ukuda R."/>
            <person name="Hikihara S."/>
            <person name="Ishii K."/>
            <person name="Kunimi Y."/>
        </authorList>
    </citation>
    <scope>NUCLEOTIDE SEQUENCE</scope>
    <source>
        <strain evidence="3">Miyazaki</strain>
    </source>
</reference>
<dbReference type="GeneID" id="1463328"/>
<dbReference type="Proteomes" id="UP000202129">
    <property type="component" value="Segment"/>
</dbReference>
<feature type="transmembrane region" description="Helical" evidence="1">
    <location>
        <begin position="35"/>
        <end position="55"/>
    </location>
</feature>
<sequence>MGFCCDSCLDKINIEEAYDDNDDVKKKSCSSCCCCIILFLIVVIGVCGVLSYPMIVRLLAIPN</sequence>
<evidence type="ECO:0000313" key="4">
    <source>
        <dbReference type="Proteomes" id="UP000202129"/>
    </source>
</evidence>
<accession>Q7T9R1</accession>
<dbReference type="EMBL" id="AF547984">
    <property type="protein sequence ID" value="AAP85741.1"/>
    <property type="molecule type" value="Genomic_DNA"/>
</dbReference>
<keyword evidence="1" id="KW-1133">Transmembrane helix</keyword>
<reference evidence="2 4" key="1">
    <citation type="journal article" date="2003" name="Virology">
        <title>The complete sequence of the Adoxophyes orana granulovirus genome.</title>
        <authorList>
            <person name="Wormleaton S."/>
            <person name="Kuzio J."/>
            <person name="Winstanley D."/>
        </authorList>
    </citation>
    <scope>NUCLEOTIDE SEQUENCE [LARGE SCALE GENOMIC DNA]</scope>
</reference>
<protein>
    <submittedName>
        <fullName evidence="3">ADOR105</fullName>
    </submittedName>
    <submittedName>
        <fullName evidence="2">ORF_104</fullName>
    </submittedName>
</protein>
<evidence type="ECO:0000256" key="1">
    <source>
        <dbReference type="SAM" id="Phobius"/>
    </source>
</evidence>
<organismHost>
    <name type="scientific">Adoxophyes</name>
    <dbReference type="NCBI Taxonomy" id="85584"/>
</organismHost>
<evidence type="ECO:0000313" key="2">
    <source>
        <dbReference type="EMBL" id="AAP85741.1"/>
    </source>
</evidence>
<keyword evidence="1" id="KW-0812">Transmembrane</keyword>
<keyword evidence="1" id="KW-0472">Membrane</keyword>
<dbReference type="KEGG" id="vg:1463328"/>
<gene>
    <name evidence="2" type="primary">ORF_104</name>
</gene>
<dbReference type="RefSeq" id="NP_872558.1">
    <property type="nucleotide sequence ID" value="NC_005038.1"/>
</dbReference>
<dbReference type="EMBL" id="KM226332">
    <property type="protein sequence ID" value="AJA91745.1"/>
    <property type="molecule type" value="Genomic_DNA"/>
</dbReference>
<keyword evidence="4" id="KW-1185">Reference proteome</keyword>